<evidence type="ECO:0000256" key="1">
    <source>
        <dbReference type="SAM" id="MobiDB-lite"/>
    </source>
</evidence>
<organism evidence="2 3">
    <name type="scientific">Puccinia coronata f. sp. avenae</name>
    <dbReference type="NCBI Taxonomy" id="200324"/>
    <lineage>
        <taxon>Eukaryota</taxon>
        <taxon>Fungi</taxon>
        <taxon>Dikarya</taxon>
        <taxon>Basidiomycota</taxon>
        <taxon>Pucciniomycotina</taxon>
        <taxon>Pucciniomycetes</taxon>
        <taxon>Pucciniales</taxon>
        <taxon>Pucciniaceae</taxon>
        <taxon>Puccinia</taxon>
    </lineage>
</organism>
<sequence>MNTPPNVFIKEEDDAPVASSLEHSPRLDCVLRSIFDGTGYDSPKLPFARPSSSLFYSFVDVPSSIVAEGLHNTSGLIDPRLHASPSSGTLHDDTAALGPNSTPDCKKPSMATESGRCASERYDLRPNLPAWLNSPSCSRKQSKQGDSLYGPLCGLRLTSSCSCKHIKKEDGLYSPFRGLRLTKKKPRALARRRQSPDQAAYRTACLPSMTPPDLSSKPLAFIFIALCVTHLDTNLGSFLLAESARLAFSPSADLLLDLPIPSGLPSASALAVATHGGSPESDSVPLDSPVPPKAPADEILVRIGKLLLLLFFTRSSSYANTDRQLLPSNDISGSPAINDAPAVAASPHSLAIQKATNTFLNTVLSAPDAPTFDFLVPFPPSRDDGLGSMFSQNPNPSPNNDAMPWEDLRVKFRLAYRVLRRFLDDHIFPEDAAAPDFPARRELVLALSDADLFYHETISMYLTVSSAAIDMQVNELIHTVFD</sequence>
<dbReference type="Proteomes" id="UP000235388">
    <property type="component" value="Unassembled WGS sequence"/>
</dbReference>
<accession>A0A2N5TS11</accession>
<name>A0A2N5TS11_9BASI</name>
<proteinExistence type="predicted"/>
<gene>
    <name evidence="2" type="ORF">PCANC_27712</name>
</gene>
<evidence type="ECO:0000313" key="2">
    <source>
        <dbReference type="EMBL" id="PLW28257.1"/>
    </source>
</evidence>
<dbReference type="AlphaFoldDB" id="A0A2N5TS11"/>
<feature type="region of interest" description="Disordered" evidence="1">
    <location>
        <begin position="81"/>
        <end position="112"/>
    </location>
</feature>
<reference evidence="2 3" key="1">
    <citation type="submission" date="2017-11" db="EMBL/GenBank/DDBJ databases">
        <title>De novo assembly and phasing of dikaryotic genomes from two isolates of Puccinia coronata f. sp. avenae, the causal agent of oat crown rust.</title>
        <authorList>
            <person name="Miller M.E."/>
            <person name="Zhang Y."/>
            <person name="Omidvar V."/>
            <person name="Sperschneider J."/>
            <person name="Schwessinger B."/>
            <person name="Raley C."/>
            <person name="Palmer J.M."/>
            <person name="Garnica D."/>
            <person name="Upadhyaya N."/>
            <person name="Rathjen J."/>
            <person name="Taylor J.M."/>
            <person name="Park R.F."/>
            <person name="Dodds P.N."/>
            <person name="Hirsch C.D."/>
            <person name="Kianian S.F."/>
            <person name="Figueroa M."/>
        </authorList>
    </citation>
    <scope>NUCLEOTIDE SEQUENCE [LARGE SCALE GENOMIC DNA]</scope>
    <source>
        <strain evidence="2">12NC29</strain>
    </source>
</reference>
<comment type="caution">
    <text evidence="2">The sequence shown here is derived from an EMBL/GenBank/DDBJ whole genome shotgun (WGS) entry which is preliminary data.</text>
</comment>
<dbReference type="EMBL" id="PGCJ01000451">
    <property type="protein sequence ID" value="PLW28257.1"/>
    <property type="molecule type" value="Genomic_DNA"/>
</dbReference>
<protein>
    <submittedName>
        <fullName evidence="2">Uncharacterized protein</fullName>
    </submittedName>
</protein>
<evidence type="ECO:0000313" key="3">
    <source>
        <dbReference type="Proteomes" id="UP000235388"/>
    </source>
</evidence>
<keyword evidence="3" id="KW-1185">Reference proteome</keyword>